<evidence type="ECO:0000256" key="1">
    <source>
        <dbReference type="ARBA" id="ARBA00004651"/>
    </source>
</evidence>
<evidence type="ECO:0000256" key="8">
    <source>
        <dbReference type="SAM" id="Phobius"/>
    </source>
</evidence>
<feature type="transmembrane region" description="Helical" evidence="8">
    <location>
        <begin position="312"/>
        <end position="329"/>
    </location>
</feature>
<keyword evidence="3" id="KW-0813">Transport</keyword>
<feature type="transmembrane region" description="Helical" evidence="8">
    <location>
        <begin position="65"/>
        <end position="82"/>
    </location>
</feature>
<dbReference type="RefSeq" id="WP_239107578.1">
    <property type="nucleotide sequence ID" value="NZ_BAAAGJ010000002.1"/>
</dbReference>
<keyword evidence="7 8" id="KW-0472">Membrane</keyword>
<dbReference type="AlphaFoldDB" id="A0A8J3Y9B1"/>
<dbReference type="Gene3D" id="1.10.3470.10">
    <property type="entry name" value="ABC transporter involved in vitamin B12 uptake, BtuC"/>
    <property type="match status" value="1"/>
</dbReference>
<keyword evidence="6 8" id="KW-1133">Transmembrane helix</keyword>
<evidence type="ECO:0000256" key="6">
    <source>
        <dbReference type="ARBA" id="ARBA00022989"/>
    </source>
</evidence>
<gene>
    <name evidence="9" type="ORF">Sya03_32270</name>
</gene>
<evidence type="ECO:0000256" key="3">
    <source>
        <dbReference type="ARBA" id="ARBA00022448"/>
    </source>
</evidence>
<keyword evidence="5 8" id="KW-0812">Transmembrane</keyword>
<dbReference type="PANTHER" id="PTHR30472">
    <property type="entry name" value="FERRIC ENTEROBACTIN TRANSPORT SYSTEM PERMEASE PROTEIN"/>
    <property type="match status" value="1"/>
</dbReference>
<feature type="transmembrane region" description="Helical" evidence="8">
    <location>
        <begin position="152"/>
        <end position="176"/>
    </location>
</feature>
<feature type="transmembrane region" description="Helical" evidence="8">
    <location>
        <begin position="94"/>
        <end position="114"/>
    </location>
</feature>
<comment type="subcellular location">
    <subcellularLocation>
        <location evidence="1">Cell membrane</location>
        <topology evidence="1">Multi-pass membrane protein</topology>
    </subcellularLocation>
</comment>
<keyword evidence="4" id="KW-1003">Cell membrane</keyword>
<organism evidence="9 10">
    <name type="scientific">Spirilliplanes yamanashiensis</name>
    <dbReference type="NCBI Taxonomy" id="42233"/>
    <lineage>
        <taxon>Bacteria</taxon>
        <taxon>Bacillati</taxon>
        <taxon>Actinomycetota</taxon>
        <taxon>Actinomycetes</taxon>
        <taxon>Micromonosporales</taxon>
        <taxon>Micromonosporaceae</taxon>
        <taxon>Spirilliplanes</taxon>
    </lineage>
</organism>
<sequence length="336" mass="33650">MTSRRTIGLIIAVVALAAAAMLSLALGTKSIPAGTILDALRPGALPGPGQAEDFQIVRDLRVPRTVLGLVAGLALGLAGGVMQALTRNPLADPGILGINAGAAAAVVLAIRFLGVGSVTGYIWFAFGGAAAAFTVVYFLGTRGRSGASPQRLALAGAAVGAALLSVTNAVALLDVSTFDRYRLWVVGSLAGGDLDVAASAGWFVAAGALLALALGRPLNALALGADSAQALGAHVGRTRLLTAVAITVLCGAATAAIGPVAFLGLAVPHAARAFVGPDQRWLLPYCAVLAPVVLLVADVVGRLVVRPGELEAGLVTALIGAPVFLAIVLRRRIGHL</sequence>
<dbReference type="CDD" id="cd06550">
    <property type="entry name" value="TM_ABC_iron-siderophores_like"/>
    <property type="match status" value="1"/>
</dbReference>
<name>A0A8J3Y9B1_9ACTN</name>
<feature type="transmembrane region" description="Helical" evidence="8">
    <location>
        <begin position="240"/>
        <end position="262"/>
    </location>
</feature>
<evidence type="ECO:0000256" key="5">
    <source>
        <dbReference type="ARBA" id="ARBA00022692"/>
    </source>
</evidence>
<keyword evidence="10" id="KW-1185">Reference proteome</keyword>
<evidence type="ECO:0000256" key="4">
    <source>
        <dbReference type="ARBA" id="ARBA00022475"/>
    </source>
</evidence>
<evidence type="ECO:0000313" key="10">
    <source>
        <dbReference type="Proteomes" id="UP000652013"/>
    </source>
</evidence>
<feature type="transmembrane region" description="Helical" evidence="8">
    <location>
        <begin position="282"/>
        <end position="305"/>
    </location>
</feature>
<comment type="similarity">
    <text evidence="2">Belongs to the binding-protein-dependent transport system permease family. FecCD subfamily.</text>
</comment>
<dbReference type="GO" id="GO:0005886">
    <property type="term" value="C:plasma membrane"/>
    <property type="evidence" value="ECO:0007669"/>
    <property type="project" value="UniProtKB-SubCell"/>
</dbReference>
<dbReference type="GO" id="GO:0022857">
    <property type="term" value="F:transmembrane transporter activity"/>
    <property type="evidence" value="ECO:0007669"/>
    <property type="project" value="InterPro"/>
</dbReference>
<dbReference type="GO" id="GO:0033214">
    <property type="term" value="P:siderophore-iron import into cell"/>
    <property type="evidence" value="ECO:0007669"/>
    <property type="project" value="TreeGrafter"/>
</dbReference>
<feature type="transmembrane region" description="Helical" evidence="8">
    <location>
        <begin position="196"/>
        <end position="219"/>
    </location>
</feature>
<dbReference type="SUPFAM" id="SSF81345">
    <property type="entry name" value="ABC transporter involved in vitamin B12 uptake, BtuC"/>
    <property type="match status" value="1"/>
</dbReference>
<evidence type="ECO:0000256" key="7">
    <source>
        <dbReference type="ARBA" id="ARBA00023136"/>
    </source>
</evidence>
<dbReference type="InterPro" id="IPR000522">
    <property type="entry name" value="ABC_transptr_permease_BtuC"/>
</dbReference>
<feature type="transmembrane region" description="Helical" evidence="8">
    <location>
        <begin position="120"/>
        <end position="140"/>
    </location>
</feature>
<dbReference type="Proteomes" id="UP000652013">
    <property type="component" value="Unassembled WGS sequence"/>
</dbReference>
<dbReference type="PANTHER" id="PTHR30472:SF1">
    <property type="entry name" value="FE(3+) DICITRATE TRANSPORT SYSTEM PERMEASE PROTEIN FECC-RELATED"/>
    <property type="match status" value="1"/>
</dbReference>
<reference evidence="9" key="1">
    <citation type="submission" date="2021-01" db="EMBL/GenBank/DDBJ databases">
        <title>Whole genome shotgun sequence of Spirilliplanes yamanashiensis NBRC 15828.</title>
        <authorList>
            <person name="Komaki H."/>
            <person name="Tamura T."/>
        </authorList>
    </citation>
    <scope>NUCLEOTIDE SEQUENCE</scope>
    <source>
        <strain evidence="9">NBRC 15828</strain>
    </source>
</reference>
<dbReference type="FunFam" id="1.10.3470.10:FF:000001">
    <property type="entry name" value="Vitamin B12 ABC transporter permease BtuC"/>
    <property type="match status" value="1"/>
</dbReference>
<dbReference type="Pfam" id="PF01032">
    <property type="entry name" value="FecCD"/>
    <property type="match status" value="1"/>
</dbReference>
<comment type="caution">
    <text evidence="9">The sequence shown here is derived from an EMBL/GenBank/DDBJ whole genome shotgun (WGS) entry which is preliminary data.</text>
</comment>
<proteinExistence type="inferred from homology"/>
<dbReference type="EMBL" id="BOOY01000025">
    <property type="protein sequence ID" value="GIJ03875.1"/>
    <property type="molecule type" value="Genomic_DNA"/>
</dbReference>
<evidence type="ECO:0000313" key="9">
    <source>
        <dbReference type="EMBL" id="GIJ03875.1"/>
    </source>
</evidence>
<protein>
    <submittedName>
        <fullName evidence="9">Iron ABC transporter permease</fullName>
    </submittedName>
</protein>
<evidence type="ECO:0000256" key="2">
    <source>
        <dbReference type="ARBA" id="ARBA00007935"/>
    </source>
</evidence>
<dbReference type="InterPro" id="IPR037294">
    <property type="entry name" value="ABC_BtuC-like"/>
</dbReference>
<accession>A0A8J3Y9B1</accession>